<evidence type="ECO:0000259" key="2">
    <source>
        <dbReference type="Pfam" id="PF00917"/>
    </source>
</evidence>
<keyword evidence="1" id="KW-0472">Membrane</keyword>
<feature type="domain" description="MATH" evidence="2">
    <location>
        <begin position="24"/>
        <end position="135"/>
    </location>
</feature>
<dbReference type="EMBL" id="BTSY01000005">
    <property type="protein sequence ID" value="GMT30019.1"/>
    <property type="molecule type" value="Genomic_DNA"/>
</dbReference>
<evidence type="ECO:0000256" key="1">
    <source>
        <dbReference type="SAM" id="Phobius"/>
    </source>
</evidence>
<dbReference type="PANTHER" id="PTHR47022:SF1">
    <property type="entry name" value="BTB AND MATH DOMAIN-CONTAINING PROTEIN 36-RELATED"/>
    <property type="match status" value="1"/>
</dbReference>
<evidence type="ECO:0000313" key="4">
    <source>
        <dbReference type="Proteomes" id="UP001432322"/>
    </source>
</evidence>
<dbReference type="PANTHER" id="PTHR47022">
    <property type="entry name" value="BTB AND MATH DOMAIN-CONTAINING PROTEIN 36-RELATED"/>
    <property type="match status" value="1"/>
</dbReference>
<name>A0AAV5WDC6_9BILA</name>
<reference evidence="3" key="1">
    <citation type="submission" date="2023-10" db="EMBL/GenBank/DDBJ databases">
        <title>Genome assembly of Pristionchus species.</title>
        <authorList>
            <person name="Yoshida K."/>
            <person name="Sommer R.J."/>
        </authorList>
    </citation>
    <scope>NUCLEOTIDE SEQUENCE</scope>
    <source>
        <strain evidence="3">RS5133</strain>
    </source>
</reference>
<sequence length="169" mass="19487">IQMSSTPDIVIRMDIDHVLELSEEGIFSDIHYAKNLPWKLLVKTEQREDKTLLAAYLFCNDECETPGWSCDVSIDTVVINSNAADNRQNKIYLSMFRKGFFLGMIRCMIYFFLFFPKLQGFIKDDRVTIEARVFVKKTTGVRKPKSADYTTPQEGHNNVILVVDGKKLH</sequence>
<organism evidence="3 4">
    <name type="scientific">Pristionchus fissidentatus</name>
    <dbReference type="NCBI Taxonomy" id="1538716"/>
    <lineage>
        <taxon>Eukaryota</taxon>
        <taxon>Metazoa</taxon>
        <taxon>Ecdysozoa</taxon>
        <taxon>Nematoda</taxon>
        <taxon>Chromadorea</taxon>
        <taxon>Rhabditida</taxon>
        <taxon>Rhabditina</taxon>
        <taxon>Diplogasteromorpha</taxon>
        <taxon>Diplogasteroidea</taxon>
        <taxon>Neodiplogasteridae</taxon>
        <taxon>Pristionchus</taxon>
    </lineage>
</organism>
<accession>A0AAV5WDC6</accession>
<feature type="non-terminal residue" evidence="3">
    <location>
        <position position="1"/>
    </location>
</feature>
<dbReference type="AlphaFoldDB" id="A0AAV5WDC6"/>
<comment type="caution">
    <text evidence="3">The sequence shown here is derived from an EMBL/GenBank/DDBJ whole genome shotgun (WGS) entry which is preliminary data.</text>
</comment>
<feature type="transmembrane region" description="Helical" evidence="1">
    <location>
        <begin position="99"/>
        <end position="116"/>
    </location>
</feature>
<keyword evidence="1" id="KW-0812">Transmembrane</keyword>
<keyword evidence="4" id="KW-1185">Reference proteome</keyword>
<gene>
    <name evidence="3" type="ORF">PFISCL1PPCAC_21316</name>
</gene>
<feature type="non-terminal residue" evidence="3">
    <location>
        <position position="169"/>
    </location>
</feature>
<keyword evidence="1" id="KW-1133">Transmembrane helix</keyword>
<dbReference type="InterPro" id="IPR002083">
    <property type="entry name" value="MATH/TRAF_dom"/>
</dbReference>
<dbReference type="Gene3D" id="2.60.210.10">
    <property type="entry name" value="Apoptosis, Tumor Necrosis Factor Receptor Associated Protein 2, Chain A"/>
    <property type="match status" value="1"/>
</dbReference>
<dbReference type="Proteomes" id="UP001432322">
    <property type="component" value="Unassembled WGS sequence"/>
</dbReference>
<dbReference type="SUPFAM" id="SSF49599">
    <property type="entry name" value="TRAF domain-like"/>
    <property type="match status" value="1"/>
</dbReference>
<dbReference type="Pfam" id="PF00917">
    <property type="entry name" value="MATH"/>
    <property type="match status" value="1"/>
</dbReference>
<proteinExistence type="predicted"/>
<protein>
    <recommendedName>
        <fullName evidence="2">MATH domain-containing protein</fullName>
    </recommendedName>
</protein>
<evidence type="ECO:0000313" key="3">
    <source>
        <dbReference type="EMBL" id="GMT30019.1"/>
    </source>
</evidence>
<dbReference type="InterPro" id="IPR008974">
    <property type="entry name" value="TRAF-like"/>
</dbReference>